<evidence type="ECO:0000313" key="3">
    <source>
        <dbReference type="EMBL" id="SKC70344.1"/>
    </source>
</evidence>
<dbReference type="RefSeq" id="WP_079706820.1">
    <property type="nucleotide sequence ID" value="NZ_FUZO01000002.1"/>
</dbReference>
<evidence type="ECO:0000256" key="1">
    <source>
        <dbReference type="SAM" id="Phobius"/>
    </source>
</evidence>
<name>A0ABY1LPD0_9MICO</name>
<evidence type="ECO:0008006" key="5">
    <source>
        <dbReference type="Google" id="ProtNLM"/>
    </source>
</evidence>
<dbReference type="InterPro" id="IPR006311">
    <property type="entry name" value="TAT_signal"/>
</dbReference>
<keyword evidence="4" id="KW-1185">Reference proteome</keyword>
<dbReference type="EMBL" id="FUZO01000002">
    <property type="protein sequence ID" value="SKC70344.1"/>
    <property type="molecule type" value="Genomic_DNA"/>
</dbReference>
<dbReference type="InterPro" id="IPR013783">
    <property type="entry name" value="Ig-like_fold"/>
</dbReference>
<comment type="caution">
    <text evidence="3">The sequence shown here is derived from an EMBL/GenBank/DDBJ whole genome shotgun (WGS) entry which is preliminary data.</text>
</comment>
<keyword evidence="1" id="KW-0472">Membrane</keyword>
<dbReference type="Gene3D" id="2.60.40.10">
    <property type="entry name" value="Immunoglobulins"/>
    <property type="match status" value="1"/>
</dbReference>
<sequence length="521" mass="53710">MIRSRWRALLATPALLALVVGGSVLTAPAANAASLLTVTAPADGSTVASRTVEVTGLAPADATVVVLNAAQTEELGRGAVTAEAEATQGTFDITLTPYDDNDTVAQSIFVTVEDGSEAAVPVNFNLPITPADAFDVVSPTQGQVFDTSDITFSGTGTDGAIVTVNDSLGRPVAGTNNVTVVDGTWTAALDFAIFAGEREFIVYETLNDQLVQTIYRTITLPPTKFVVKTPTNGQVLTSSNVTFSGNGTNGATVTVNDSLGRPVVGKNNVTVINGEWSAEVSLAAYSGERTFYVYQQLGSEQLGSTELKLTVPDSQPVFYDAPIVTSPTNGQQVPVTDMLIIRGTAQPGTDVYLVAVPKELYEASVTRTAQTDLVEPEATAEARVADAGIAAAAAVPAPVYPLAPVRVDNNGDWEVLMDLDAGTWVVLSVIVDSTAAEFSALSPISDPVEFTVTAAATTVDSGTTSNGPSNGTSRLAETGVESPSLIGAAGLLAAAGILLMLVRTRSVRTARAAANTAAPRA</sequence>
<keyword evidence="1" id="KW-1133">Transmembrane helix</keyword>
<evidence type="ECO:0000313" key="4">
    <source>
        <dbReference type="Proteomes" id="UP000190827"/>
    </source>
</evidence>
<organism evidence="3 4">
    <name type="scientific">Plantibacter cousiniae</name>
    <name type="common">nom. nud.</name>
    <dbReference type="NCBI Taxonomy" id="199709"/>
    <lineage>
        <taxon>Bacteria</taxon>
        <taxon>Bacillati</taxon>
        <taxon>Actinomycetota</taxon>
        <taxon>Actinomycetes</taxon>
        <taxon>Micrococcales</taxon>
        <taxon>Microbacteriaceae</taxon>
        <taxon>Plantibacter</taxon>
    </lineage>
</organism>
<dbReference type="Proteomes" id="UP000190827">
    <property type="component" value="Unassembled WGS sequence"/>
</dbReference>
<protein>
    <recommendedName>
        <fullName evidence="5">LPXTG-motif cell wall anchor domain-containing protein</fullName>
    </recommendedName>
</protein>
<keyword evidence="1" id="KW-0812">Transmembrane</keyword>
<proteinExistence type="predicted"/>
<dbReference type="PROSITE" id="PS51318">
    <property type="entry name" value="TAT"/>
    <property type="match status" value="1"/>
</dbReference>
<feature type="signal peptide" evidence="2">
    <location>
        <begin position="1"/>
        <end position="32"/>
    </location>
</feature>
<feature type="transmembrane region" description="Helical" evidence="1">
    <location>
        <begin position="484"/>
        <end position="502"/>
    </location>
</feature>
<reference evidence="3 4" key="1">
    <citation type="submission" date="2017-02" db="EMBL/GenBank/DDBJ databases">
        <authorList>
            <person name="Varghese N."/>
            <person name="Submissions S."/>
        </authorList>
    </citation>
    <scope>NUCLEOTIDE SEQUENCE [LARGE SCALE GENOMIC DNA]</scope>
    <source>
        <strain evidence="3 4">VKM Ac-1787</strain>
    </source>
</reference>
<gene>
    <name evidence="3" type="ORF">SAMN06295973_3136</name>
</gene>
<evidence type="ECO:0000256" key="2">
    <source>
        <dbReference type="SAM" id="SignalP"/>
    </source>
</evidence>
<keyword evidence="2" id="KW-0732">Signal</keyword>
<accession>A0ABY1LPD0</accession>
<feature type="chain" id="PRO_5047349972" description="LPXTG-motif cell wall anchor domain-containing protein" evidence="2">
    <location>
        <begin position="33"/>
        <end position="521"/>
    </location>
</feature>